<feature type="domain" description="Helicase C-terminal" evidence="14">
    <location>
        <begin position="621"/>
        <end position="794"/>
    </location>
</feature>
<dbReference type="PANTHER" id="PTHR18934:SF119">
    <property type="entry name" value="ATP-DEPENDENT RNA HELICASE A"/>
    <property type="match status" value="1"/>
</dbReference>
<dbReference type="CDD" id="cd18791">
    <property type="entry name" value="SF2_C_RHA"/>
    <property type="match status" value="1"/>
</dbReference>
<evidence type="ECO:0000256" key="6">
    <source>
        <dbReference type="ARBA" id="ARBA00022801"/>
    </source>
</evidence>
<evidence type="ECO:0000313" key="15">
    <source>
        <dbReference type="EMBL" id="PVD21682.1"/>
    </source>
</evidence>
<dbReference type="InterPro" id="IPR044446">
    <property type="entry name" value="DHX9_DSRM_2"/>
</dbReference>
<dbReference type="FunFam" id="3.40.50.300:FF:000677">
    <property type="entry name" value="ATP-dependent RNA helicase A"/>
    <property type="match status" value="1"/>
</dbReference>
<dbReference type="Gene3D" id="1.20.120.1080">
    <property type="match status" value="1"/>
</dbReference>
<keyword evidence="10" id="KW-0694">RNA-binding</keyword>
<dbReference type="Pfam" id="PF00271">
    <property type="entry name" value="Helicase_C"/>
    <property type="match status" value="1"/>
</dbReference>
<evidence type="ECO:0000256" key="10">
    <source>
        <dbReference type="PROSITE-ProRule" id="PRU00266"/>
    </source>
</evidence>
<dbReference type="GO" id="GO:1990904">
    <property type="term" value="C:ribonucleoprotein complex"/>
    <property type="evidence" value="ECO:0007669"/>
    <property type="project" value="TreeGrafter"/>
</dbReference>
<organism evidence="15 16">
    <name type="scientific">Pomacea canaliculata</name>
    <name type="common">Golden apple snail</name>
    <dbReference type="NCBI Taxonomy" id="400727"/>
    <lineage>
        <taxon>Eukaryota</taxon>
        <taxon>Metazoa</taxon>
        <taxon>Spiralia</taxon>
        <taxon>Lophotrochozoa</taxon>
        <taxon>Mollusca</taxon>
        <taxon>Gastropoda</taxon>
        <taxon>Caenogastropoda</taxon>
        <taxon>Architaenioglossa</taxon>
        <taxon>Ampullarioidea</taxon>
        <taxon>Ampullariidae</taxon>
        <taxon>Pomacea</taxon>
    </lineage>
</organism>
<keyword evidence="4" id="KW-0677">Repeat</keyword>
<evidence type="ECO:0000256" key="8">
    <source>
        <dbReference type="ARBA" id="ARBA00022840"/>
    </source>
</evidence>
<keyword evidence="9" id="KW-0539">Nucleus</keyword>
<dbReference type="SMART" id="SM00847">
    <property type="entry name" value="HA2"/>
    <property type="match status" value="1"/>
</dbReference>
<dbReference type="STRING" id="400727.A0A2T7NKI6"/>
<dbReference type="PROSITE" id="PS51194">
    <property type="entry name" value="HELICASE_CTER"/>
    <property type="match status" value="1"/>
</dbReference>
<dbReference type="GO" id="GO:0003724">
    <property type="term" value="F:RNA helicase activity"/>
    <property type="evidence" value="ECO:0007669"/>
    <property type="project" value="UniProtKB-EC"/>
</dbReference>
<comment type="subcellular location">
    <subcellularLocation>
        <location evidence="1">Nucleus</location>
    </subcellularLocation>
</comment>
<dbReference type="FunFam" id="1.20.120.1080:FF:000074">
    <property type="entry name" value="Predicted protein"/>
    <property type="match status" value="1"/>
</dbReference>
<dbReference type="CDD" id="cd19855">
    <property type="entry name" value="DSRM_DHX9_rpt2"/>
    <property type="match status" value="1"/>
</dbReference>
<keyword evidence="6" id="KW-0378">Hydrolase</keyword>
<reference evidence="15 16" key="1">
    <citation type="submission" date="2018-04" db="EMBL/GenBank/DDBJ databases">
        <title>The genome of golden apple snail Pomacea canaliculata provides insight into stress tolerance and invasive adaptation.</title>
        <authorList>
            <person name="Liu C."/>
            <person name="Liu B."/>
            <person name="Ren Y."/>
            <person name="Zhang Y."/>
            <person name="Wang H."/>
            <person name="Li S."/>
            <person name="Jiang F."/>
            <person name="Yin L."/>
            <person name="Zhang G."/>
            <person name="Qian W."/>
            <person name="Fan W."/>
        </authorList>
    </citation>
    <scope>NUCLEOTIDE SEQUENCE [LARGE SCALE GENOMIC DNA]</scope>
    <source>
        <strain evidence="15">SZHN2017</strain>
        <tissue evidence="15">Muscle</tissue>
    </source>
</reference>
<dbReference type="InterPro" id="IPR027417">
    <property type="entry name" value="P-loop_NTPase"/>
</dbReference>
<dbReference type="PROSITE" id="PS50137">
    <property type="entry name" value="DS_RBD"/>
    <property type="match status" value="1"/>
</dbReference>
<dbReference type="InterPro" id="IPR014001">
    <property type="entry name" value="Helicase_ATP-bd"/>
</dbReference>
<dbReference type="InterPro" id="IPR044445">
    <property type="entry name" value="DHX9_DSRM_1"/>
</dbReference>
<dbReference type="Pfam" id="PF07717">
    <property type="entry name" value="OB_NTP_bind"/>
    <property type="match status" value="1"/>
</dbReference>
<dbReference type="PANTHER" id="PTHR18934">
    <property type="entry name" value="ATP-DEPENDENT RNA HELICASE"/>
    <property type="match status" value="1"/>
</dbReference>
<evidence type="ECO:0000256" key="3">
    <source>
        <dbReference type="ARBA" id="ARBA00012552"/>
    </source>
</evidence>
<feature type="domain" description="DRBM" evidence="12">
    <location>
        <begin position="3"/>
        <end position="72"/>
    </location>
</feature>
<evidence type="ECO:0000256" key="1">
    <source>
        <dbReference type="ARBA" id="ARBA00004123"/>
    </source>
</evidence>
<accession>A0A2T7NKI6</accession>
<evidence type="ECO:0000313" key="16">
    <source>
        <dbReference type="Proteomes" id="UP000245119"/>
    </source>
</evidence>
<gene>
    <name evidence="15" type="ORF">C0Q70_17481</name>
</gene>
<evidence type="ECO:0000256" key="5">
    <source>
        <dbReference type="ARBA" id="ARBA00022741"/>
    </source>
</evidence>
<dbReference type="SMART" id="SM00487">
    <property type="entry name" value="DEXDc"/>
    <property type="match status" value="1"/>
</dbReference>
<feature type="compositionally biased region" description="Gly residues" evidence="11">
    <location>
        <begin position="1177"/>
        <end position="1216"/>
    </location>
</feature>
<dbReference type="CDD" id="cd19854">
    <property type="entry name" value="DSRM_DHX9_rpt1"/>
    <property type="match status" value="1"/>
</dbReference>
<dbReference type="Gene3D" id="3.40.50.300">
    <property type="entry name" value="P-loop containing nucleotide triphosphate hydrolases"/>
    <property type="match status" value="3"/>
</dbReference>
<feature type="region of interest" description="Disordered" evidence="11">
    <location>
        <begin position="573"/>
        <end position="592"/>
    </location>
</feature>
<dbReference type="GO" id="GO:0016887">
    <property type="term" value="F:ATP hydrolysis activity"/>
    <property type="evidence" value="ECO:0007669"/>
    <property type="project" value="TreeGrafter"/>
</dbReference>
<dbReference type="InterPro" id="IPR007502">
    <property type="entry name" value="Helicase-assoc_dom"/>
</dbReference>
<dbReference type="GO" id="GO:0045944">
    <property type="term" value="P:positive regulation of transcription by RNA polymerase II"/>
    <property type="evidence" value="ECO:0007669"/>
    <property type="project" value="TreeGrafter"/>
</dbReference>
<dbReference type="GO" id="GO:0043138">
    <property type="term" value="F:3'-5' DNA helicase activity"/>
    <property type="evidence" value="ECO:0007669"/>
    <property type="project" value="TreeGrafter"/>
</dbReference>
<evidence type="ECO:0000259" key="13">
    <source>
        <dbReference type="PROSITE" id="PS51192"/>
    </source>
</evidence>
<sequence length="1234" mass="137749">MGDIKQFLYAWLGKQKLTPEYEFSSGGGPKHRPRFKCELRVEGFDYVGVGNSTSKKDAQANAARDFTQYLVRIGKMNASEVPAAAPAPSIPAVDQTPESSSLPGGIMMPHQKLQMEGGIGAGPSGPSREYPLYQRGPPQEYLDRLAEKRRLEESEDVDLNAEIHGNWTLDNAKADCTSFCSRTEFRQTTNIPLWALIITAHVAPCHLGDVSDFPTVLCRSFVAEMGFFVKKAHQQIHAREHGSNKQSASKSCALSLVRQLYHLKIIETYTGVRKKKETENLPPYTVAVSPQLVDQLSSCLQLWGIEPAHVVTHVTFDKRNLEEFEPATRRAAPGVVPWSPPQPNWNTWISCNIDEGPLANMTLEEVSLDLYNNMQRQTETDTHLESSESFLMIQERFKLPVAESREHILQCIRNSQVTLVRGETGCGKTTQVPQFILDQMINAGKGADCNIIVTQPRRISAVTIAERVAEERSEMLGSSVGYSVRFETVLPGRMEPYSTVQSTDFLLVLLRDMVRTYPDLRVLLMSATVDTTLFTEYFGKVTVVEIYGRVYPVQEYYLEDCVQMLKFIPPPNDSRKKNSREDVPDDDEQEENCNKLISSGYSEATKVAMAMIPEKELSFELVEALLRYIKDLGIPGAVLIFLPGWNLIYMLQKHLESSPEFGGSQYRILPLHSQIPRGEQRRVFEPVPDGVTKIILSTNIAETSVTINDVVYVVDSCKVKMKLFTSHNNMTNYATVWASKTNLEQRRGRAGRVRPGFAFHLCSRARYERLDQHTTPEIFRTPLHELALAIKLLRLGPILQFLNKAVEPPPIDAVVEAEATLKAMHALDSNDELTPLGRILARLPIEPHLGKMIIYGCIFYIGDAMCTIAASTTFQEPFVTQIDRRRLGWVHKSLAGSRHSDHAALLNAFQLWEEARCNGEEREMNFCDQKSLNMQILRMTCEAKNQLRDILVNTGFPEECLLPQSFDFNGPDNRLDVAITLLCMGLYPNVCYHKEKRKVLTQENKAALVHKSSVNCSNFEIHFPSPFFIFGEKIRTRAVSAKQMTMVSPLQLLLFASRSVSWQESMVVLDNWINLQLDSEVAAKVVALRPALEALMIRATKNPSGIGHPGPQEESLMSVLRALSRPNAGRHELPIEGQAGNYHGRPAKISRMDFDGSFQSRGGYGWGRGAQGYQGGGRGGYGGQSSGRGGFFSGGRGNSFGGGRGSSFSGYRGGFDGNRRSFGRGRGYGGRGGY</sequence>
<dbReference type="Proteomes" id="UP000245119">
    <property type="component" value="Linkage Group LG11"/>
</dbReference>
<evidence type="ECO:0000256" key="9">
    <source>
        <dbReference type="ARBA" id="ARBA00023242"/>
    </source>
</evidence>
<dbReference type="Gene3D" id="3.30.160.20">
    <property type="match status" value="2"/>
</dbReference>
<keyword evidence="5" id="KW-0547">Nucleotide-binding</keyword>
<keyword evidence="8" id="KW-0067">ATP-binding</keyword>
<evidence type="ECO:0000256" key="11">
    <source>
        <dbReference type="SAM" id="MobiDB-lite"/>
    </source>
</evidence>
<dbReference type="FunFam" id="3.30.160.20:FF:000028">
    <property type="entry name" value="ATP-dependent RNA helicase A"/>
    <property type="match status" value="1"/>
</dbReference>
<dbReference type="FunFam" id="3.30.160.20:FF:000026">
    <property type="entry name" value="ATP-dependent RNA helicase A"/>
    <property type="match status" value="1"/>
</dbReference>
<dbReference type="GO" id="GO:0003725">
    <property type="term" value="F:double-stranded RNA binding"/>
    <property type="evidence" value="ECO:0007669"/>
    <property type="project" value="InterPro"/>
</dbReference>
<evidence type="ECO:0000259" key="12">
    <source>
        <dbReference type="PROSITE" id="PS50137"/>
    </source>
</evidence>
<evidence type="ECO:0000256" key="4">
    <source>
        <dbReference type="ARBA" id="ARBA00022737"/>
    </source>
</evidence>
<dbReference type="Pfam" id="PF04408">
    <property type="entry name" value="WHD_HA2"/>
    <property type="match status" value="1"/>
</dbReference>
<dbReference type="SMART" id="SM00490">
    <property type="entry name" value="HELICc"/>
    <property type="match status" value="1"/>
</dbReference>
<dbReference type="InterPro" id="IPR011709">
    <property type="entry name" value="DEAD-box_helicase_OB_fold"/>
</dbReference>
<dbReference type="GO" id="GO:0005524">
    <property type="term" value="F:ATP binding"/>
    <property type="evidence" value="ECO:0007669"/>
    <property type="project" value="UniProtKB-KW"/>
</dbReference>
<dbReference type="InterPro" id="IPR048333">
    <property type="entry name" value="HA2_WH"/>
</dbReference>
<keyword evidence="16" id="KW-1185">Reference proteome</keyword>
<feature type="compositionally biased region" description="Basic and acidic residues" evidence="11">
    <location>
        <begin position="573"/>
        <end position="582"/>
    </location>
</feature>
<evidence type="ECO:0000256" key="2">
    <source>
        <dbReference type="ARBA" id="ARBA00008792"/>
    </source>
</evidence>
<keyword evidence="7" id="KW-0347">Helicase</keyword>
<dbReference type="InterPro" id="IPR014720">
    <property type="entry name" value="dsRBD_dom"/>
</dbReference>
<protein>
    <recommendedName>
        <fullName evidence="3">RNA helicase</fullName>
        <ecNumber evidence="3">3.6.4.13</ecNumber>
    </recommendedName>
</protein>
<dbReference type="SUPFAM" id="SSF54768">
    <property type="entry name" value="dsRNA-binding domain-like"/>
    <property type="match status" value="2"/>
</dbReference>
<dbReference type="AlphaFoldDB" id="A0A2T7NKI6"/>
<dbReference type="Pfam" id="PF21010">
    <property type="entry name" value="HA2_C"/>
    <property type="match status" value="1"/>
</dbReference>
<dbReference type="EMBL" id="PZQS01000011">
    <property type="protein sequence ID" value="PVD21682.1"/>
    <property type="molecule type" value="Genomic_DNA"/>
</dbReference>
<dbReference type="PROSITE" id="PS51192">
    <property type="entry name" value="HELICASE_ATP_BIND_1"/>
    <property type="match status" value="1"/>
</dbReference>
<dbReference type="GO" id="GO:0050684">
    <property type="term" value="P:regulation of mRNA processing"/>
    <property type="evidence" value="ECO:0007669"/>
    <property type="project" value="TreeGrafter"/>
</dbReference>
<evidence type="ECO:0000256" key="7">
    <source>
        <dbReference type="ARBA" id="ARBA00022806"/>
    </source>
</evidence>
<dbReference type="InterPro" id="IPR001650">
    <property type="entry name" value="Helicase_C-like"/>
</dbReference>
<comment type="caution">
    <text evidence="15">The sequence shown here is derived from an EMBL/GenBank/DDBJ whole genome shotgun (WGS) entry which is preliminary data.</text>
</comment>
<dbReference type="SMART" id="SM00358">
    <property type="entry name" value="DSRM"/>
    <property type="match status" value="1"/>
</dbReference>
<dbReference type="SUPFAM" id="SSF52540">
    <property type="entry name" value="P-loop containing nucleoside triphosphate hydrolases"/>
    <property type="match status" value="1"/>
</dbReference>
<feature type="compositionally biased region" description="Gly residues" evidence="11">
    <location>
        <begin position="1224"/>
        <end position="1234"/>
    </location>
</feature>
<feature type="domain" description="Helicase ATP-binding" evidence="13">
    <location>
        <begin position="409"/>
        <end position="547"/>
    </location>
</feature>
<name>A0A2T7NKI6_POMCA</name>
<feature type="region of interest" description="Disordered" evidence="11">
    <location>
        <begin position="1177"/>
        <end position="1234"/>
    </location>
</feature>
<dbReference type="OrthoDB" id="5600252at2759"/>
<evidence type="ECO:0000259" key="14">
    <source>
        <dbReference type="PROSITE" id="PS51194"/>
    </source>
</evidence>
<dbReference type="EC" id="3.6.4.13" evidence="3"/>
<dbReference type="GO" id="GO:0005730">
    <property type="term" value="C:nucleolus"/>
    <property type="evidence" value="ECO:0007669"/>
    <property type="project" value="TreeGrafter"/>
</dbReference>
<dbReference type="Pfam" id="PF00035">
    <property type="entry name" value="dsrm"/>
    <property type="match status" value="1"/>
</dbReference>
<proteinExistence type="inferred from homology"/>
<comment type="similarity">
    <text evidence="2">Belongs to the DEAD box helicase family. DEAH subfamily.</text>
</comment>